<evidence type="ECO:0000259" key="3">
    <source>
        <dbReference type="Pfam" id="PF01248"/>
    </source>
</evidence>
<protein>
    <submittedName>
        <fullName evidence="4">YlxQ family RNA-binding protein</fullName>
    </submittedName>
</protein>
<feature type="domain" description="Ribosomal protein eL8/eL30/eS12/Gadd45" evidence="3">
    <location>
        <begin position="6"/>
        <end position="95"/>
    </location>
</feature>
<dbReference type="GO" id="GO:0005840">
    <property type="term" value="C:ribosome"/>
    <property type="evidence" value="ECO:0007669"/>
    <property type="project" value="UniProtKB-KW"/>
</dbReference>
<evidence type="ECO:0000256" key="1">
    <source>
        <dbReference type="ARBA" id="ARBA00022980"/>
    </source>
</evidence>
<dbReference type="GO" id="GO:1990904">
    <property type="term" value="C:ribonucleoprotein complex"/>
    <property type="evidence" value="ECO:0007669"/>
    <property type="project" value="UniProtKB-KW"/>
</dbReference>
<dbReference type="NCBIfam" id="NF005825">
    <property type="entry name" value="PRK07714.1"/>
    <property type="match status" value="1"/>
</dbReference>
<evidence type="ECO:0000256" key="2">
    <source>
        <dbReference type="ARBA" id="ARBA00023274"/>
    </source>
</evidence>
<dbReference type="EMBL" id="JABTTE010000004">
    <property type="protein sequence ID" value="NSL51143.1"/>
    <property type="molecule type" value="Genomic_DNA"/>
</dbReference>
<dbReference type="Gene3D" id="3.30.1330.30">
    <property type="match status" value="1"/>
</dbReference>
<name>A0A8J8KBK3_9BACI</name>
<evidence type="ECO:0000313" key="4">
    <source>
        <dbReference type="EMBL" id="NSL51143.1"/>
    </source>
</evidence>
<reference evidence="4" key="1">
    <citation type="submission" date="2020-06" db="EMBL/GenBank/DDBJ databases">
        <title>A novel thermopfilic bacterium from Erzurum, Turkey.</title>
        <authorList>
            <person name="Adiguzel A."/>
            <person name="Ay H."/>
            <person name="Baltaci M.O."/>
        </authorList>
    </citation>
    <scope>NUCLEOTIDE SEQUENCE</scope>
    <source>
        <strain evidence="4">P2</strain>
    </source>
</reference>
<comment type="caution">
    <text evidence="4">The sequence shown here is derived from an EMBL/GenBank/DDBJ whole genome shotgun (WGS) entry which is preliminary data.</text>
</comment>
<sequence length="100" mass="11151">MNDKRWMSLLGLCNRAGQLISGEELVVREIRKGKAKLVILSNDASANTAKKISDKCQYYQVPLKKVNDRFTLGQAIGKDTRVVVAVLDDGFAKKLEELLD</sequence>
<dbReference type="PANTHER" id="PTHR11449">
    <property type="entry name" value="RIBOSOMAL PROTEIN L30"/>
    <property type="match status" value="1"/>
</dbReference>
<organism evidence="4 5">
    <name type="scientific">Calidifontibacillus erzurumensis</name>
    <dbReference type="NCBI Taxonomy" id="2741433"/>
    <lineage>
        <taxon>Bacteria</taxon>
        <taxon>Bacillati</taxon>
        <taxon>Bacillota</taxon>
        <taxon>Bacilli</taxon>
        <taxon>Bacillales</taxon>
        <taxon>Bacillaceae</taxon>
        <taxon>Calidifontibacillus/Schinkia group</taxon>
        <taxon>Calidifontibacillus</taxon>
    </lineage>
</organism>
<keyword evidence="5" id="KW-1185">Reference proteome</keyword>
<dbReference type="RefSeq" id="WP_173730343.1">
    <property type="nucleotide sequence ID" value="NZ_JABTTE010000004.1"/>
</dbReference>
<proteinExistence type="predicted"/>
<keyword evidence="1" id="KW-0689">Ribosomal protein</keyword>
<dbReference type="Pfam" id="PF01248">
    <property type="entry name" value="Ribosomal_L7Ae"/>
    <property type="match status" value="1"/>
</dbReference>
<dbReference type="NCBIfam" id="NF005585">
    <property type="entry name" value="PRK07283.1"/>
    <property type="match status" value="1"/>
</dbReference>
<dbReference type="InterPro" id="IPR039109">
    <property type="entry name" value="Ribosomal_eL30-like"/>
</dbReference>
<accession>A0A8J8KBK3</accession>
<evidence type="ECO:0000313" key="5">
    <source>
        <dbReference type="Proteomes" id="UP000625804"/>
    </source>
</evidence>
<dbReference type="GO" id="GO:0003723">
    <property type="term" value="F:RNA binding"/>
    <property type="evidence" value="ECO:0007669"/>
    <property type="project" value="InterPro"/>
</dbReference>
<dbReference type="SUPFAM" id="SSF55315">
    <property type="entry name" value="L30e-like"/>
    <property type="match status" value="1"/>
</dbReference>
<gene>
    <name evidence="4" type="ORF">HR057_05100</name>
</gene>
<dbReference type="AlphaFoldDB" id="A0A8J8KBK3"/>
<keyword evidence="2" id="KW-0687">Ribonucleoprotein</keyword>
<dbReference type="InterPro" id="IPR004038">
    <property type="entry name" value="Ribosomal_eL8/eL30/eS12/Gad45"/>
</dbReference>
<dbReference type="Proteomes" id="UP000625804">
    <property type="component" value="Unassembled WGS sequence"/>
</dbReference>
<dbReference type="InterPro" id="IPR029064">
    <property type="entry name" value="Ribosomal_eL30-like_sf"/>
</dbReference>